<name>A0A7I8LNM1_SPIIN</name>
<accession>A0A7I8LNM1</accession>
<reference evidence="1" key="1">
    <citation type="submission" date="2020-02" db="EMBL/GenBank/DDBJ databases">
        <authorList>
            <person name="Scholz U."/>
            <person name="Mascher M."/>
            <person name="Fiebig A."/>
        </authorList>
    </citation>
    <scope>NUCLEOTIDE SEQUENCE</scope>
</reference>
<keyword evidence="2" id="KW-1185">Reference proteome</keyword>
<dbReference type="OrthoDB" id="2013972at2759"/>
<evidence type="ECO:0000313" key="1">
    <source>
        <dbReference type="EMBL" id="CAA7410874.1"/>
    </source>
</evidence>
<sequence length="40" mass="4736">MRWESQIVDHEERPFQREKTLLLSKLYWTAPPPSQRPGGA</sequence>
<dbReference type="Proteomes" id="UP000663760">
    <property type="component" value="Chromosome 18"/>
</dbReference>
<protein>
    <submittedName>
        <fullName evidence="1">Uncharacterized protein</fullName>
    </submittedName>
</protein>
<gene>
    <name evidence="1" type="ORF">SI8410_18021552</name>
</gene>
<evidence type="ECO:0000313" key="2">
    <source>
        <dbReference type="Proteomes" id="UP000663760"/>
    </source>
</evidence>
<proteinExistence type="predicted"/>
<dbReference type="EMBL" id="LR746281">
    <property type="protein sequence ID" value="CAA7410874.1"/>
    <property type="molecule type" value="Genomic_DNA"/>
</dbReference>
<organism evidence="1 2">
    <name type="scientific">Spirodela intermedia</name>
    <name type="common">Intermediate duckweed</name>
    <dbReference type="NCBI Taxonomy" id="51605"/>
    <lineage>
        <taxon>Eukaryota</taxon>
        <taxon>Viridiplantae</taxon>
        <taxon>Streptophyta</taxon>
        <taxon>Embryophyta</taxon>
        <taxon>Tracheophyta</taxon>
        <taxon>Spermatophyta</taxon>
        <taxon>Magnoliopsida</taxon>
        <taxon>Liliopsida</taxon>
        <taxon>Araceae</taxon>
        <taxon>Lemnoideae</taxon>
        <taxon>Spirodela</taxon>
    </lineage>
</organism>
<dbReference type="AlphaFoldDB" id="A0A7I8LNM1"/>